<organism evidence="2 3">
    <name type="scientific">Rhizobium rhizoryzae</name>
    <dbReference type="NCBI Taxonomy" id="451876"/>
    <lineage>
        <taxon>Bacteria</taxon>
        <taxon>Pseudomonadati</taxon>
        <taxon>Pseudomonadota</taxon>
        <taxon>Alphaproteobacteria</taxon>
        <taxon>Hyphomicrobiales</taxon>
        <taxon>Rhizobiaceae</taxon>
        <taxon>Rhizobium/Agrobacterium group</taxon>
        <taxon>Rhizobium</taxon>
    </lineage>
</organism>
<dbReference type="Proteomes" id="UP000519897">
    <property type="component" value="Unassembled WGS sequence"/>
</dbReference>
<keyword evidence="1" id="KW-0812">Transmembrane</keyword>
<dbReference type="EMBL" id="JACIEC010000005">
    <property type="protein sequence ID" value="MBB4145058.1"/>
    <property type="molecule type" value="Genomic_DNA"/>
</dbReference>
<accession>A0A7W6LKK9</accession>
<sequence length="37" mass="4104">MAAFRVEKSNWKISVINFAWMAFVLGVAAISVMSTQV</sequence>
<dbReference type="AlphaFoldDB" id="A0A7W6LKK9"/>
<comment type="caution">
    <text evidence="2">The sequence shown here is derived from an EMBL/GenBank/DDBJ whole genome shotgun (WGS) entry which is preliminary data.</text>
</comment>
<evidence type="ECO:0000256" key="1">
    <source>
        <dbReference type="SAM" id="Phobius"/>
    </source>
</evidence>
<keyword evidence="3" id="KW-1185">Reference proteome</keyword>
<keyword evidence="1" id="KW-0472">Membrane</keyword>
<evidence type="ECO:0000313" key="2">
    <source>
        <dbReference type="EMBL" id="MBB4145058.1"/>
    </source>
</evidence>
<name>A0A7W6LKK9_9HYPH</name>
<reference evidence="2 3" key="1">
    <citation type="submission" date="2020-08" db="EMBL/GenBank/DDBJ databases">
        <title>Genomic Encyclopedia of Type Strains, Phase IV (KMG-IV): sequencing the most valuable type-strain genomes for metagenomic binning, comparative biology and taxonomic classification.</title>
        <authorList>
            <person name="Goeker M."/>
        </authorList>
    </citation>
    <scope>NUCLEOTIDE SEQUENCE [LARGE SCALE GENOMIC DNA]</scope>
    <source>
        <strain evidence="2 3">DSM 29514</strain>
    </source>
</reference>
<gene>
    <name evidence="2" type="ORF">GGQ72_003620</name>
</gene>
<feature type="transmembrane region" description="Helical" evidence="1">
    <location>
        <begin position="12"/>
        <end position="33"/>
    </location>
</feature>
<evidence type="ECO:0000313" key="3">
    <source>
        <dbReference type="Proteomes" id="UP000519897"/>
    </source>
</evidence>
<protein>
    <submittedName>
        <fullName evidence="2">Uncharacterized protein</fullName>
    </submittedName>
</protein>
<proteinExistence type="predicted"/>
<keyword evidence="1" id="KW-1133">Transmembrane helix</keyword>